<dbReference type="RefSeq" id="WP_017337050.1">
    <property type="nucleotide sequence ID" value="NZ_CP010945.1"/>
</dbReference>
<dbReference type="InterPro" id="IPR054232">
    <property type="entry name" value="DUF6957"/>
</dbReference>
<dbReference type="OrthoDB" id="7020948at2"/>
<dbReference type="Proteomes" id="UP000017175">
    <property type="component" value="Chromosome"/>
</dbReference>
<dbReference type="EMBL" id="CP010945">
    <property type="protein sequence ID" value="AKV07311.1"/>
    <property type="molecule type" value="Genomic_DNA"/>
</dbReference>
<evidence type="ECO:0000313" key="3">
    <source>
        <dbReference type="Proteomes" id="UP000017175"/>
    </source>
</evidence>
<dbReference type="Pfam" id="PF22275">
    <property type="entry name" value="DUF6957"/>
    <property type="match status" value="1"/>
</dbReference>
<gene>
    <name evidence="2" type="ORF">B723_13165</name>
</gene>
<organism evidence="2 3">
    <name type="scientific">Pseudomonas fluorescens NCIMB 11764</name>
    <dbReference type="NCBI Taxonomy" id="1221522"/>
    <lineage>
        <taxon>Bacteria</taxon>
        <taxon>Pseudomonadati</taxon>
        <taxon>Pseudomonadota</taxon>
        <taxon>Gammaproteobacteria</taxon>
        <taxon>Pseudomonadales</taxon>
        <taxon>Pseudomonadaceae</taxon>
        <taxon>Pseudomonas</taxon>
    </lineage>
</organism>
<reference evidence="2 3" key="1">
    <citation type="journal article" date="2012" name="J. Bacteriol.">
        <title>Draft genome sequence of the cyanide-utilizing bacterium Pseudomonas fluorescens strain NCIMB 11764.</title>
        <authorList>
            <person name="Vilo C.A."/>
            <person name="Benedik M.J."/>
            <person name="Kunz D.A."/>
            <person name="Dong Q."/>
        </authorList>
    </citation>
    <scope>NUCLEOTIDE SEQUENCE [LARGE SCALE GENOMIC DNA]</scope>
    <source>
        <strain evidence="2 3">NCIMB 11764</strain>
    </source>
</reference>
<evidence type="ECO:0000259" key="1">
    <source>
        <dbReference type="Pfam" id="PF22275"/>
    </source>
</evidence>
<dbReference type="eggNOG" id="ENOG502ZJUS">
    <property type="taxonomic scope" value="Bacteria"/>
</dbReference>
<evidence type="ECO:0000313" key="2">
    <source>
        <dbReference type="EMBL" id="AKV07311.1"/>
    </source>
</evidence>
<feature type="domain" description="DUF6957" evidence="1">
    <location>
        <begin position="19"/>
        <end position="128"/>
    </location>
</feature>
<sequence>MTNSSEHELLREGEISSAGTSLSHAEVEVLVAGRFGRKPFCTVEDWVIFHVDESPESLAKVRATGLEPMFMYAHCVIHDGHGRFPPGGWVRSTLCKSFDGVCLFETRNTVYVLVGKGREMTASLKTIFGLC</sequence>
<protein>
    <recommendedName>
        <fullName evidence="1">DUF6957 domain-containing protein</fullName>
    </recommendedName>
</protein>
<dbReference type="AlphaFoldDB" id="A0A0K1QNH8"/>
<accession>A0A0K1QNH8</accession>
<name>A0A0K1QNH8_PSEFL</name>
<proteinExistence type="predicted"/>